<evidence type="ECO:0000313" key="2">
    <source>
        <dbReference type="EMBL" id="XCD09613.1"/>
    </source>
</evidence>
<protein>
    <submittedName>
        <fullName evidence="2">Uncharacterized protein</fullName>
    </submittedName>
</protein>
<name>A0AAU8BB79_9CAUD</name>
<keyword evidence="1" id="KW-1133">Transmembrane helix</keyword>
<keyword evidence="1" id="KW-0472">Membrane</keyword>
<dbReference type="EMBL" id="PP819608">
    <property type="protein sequence ID" value="XCD09613.1"/>
    <property type="molecule type" value="Genomic_DNA"/>
</dbReference>
<proteinExistence type="predicted"/>
<organism evidence="2">
    <name type="scientific">Bacillus phage Adastra</name>
    <dbReference type="NCBI Taxonomy" id="3143958"/>
    <lineage>
        <taxon>Viruses</taxon>
        <taxon>Duplodnaviria</taxon>
        <taxon>Heunggongvirae</taxon>
        <taxon>Uroviricota</taxon>
        <taxon>Caudoviricetes</taxon>
        <taxon>Herelleviridae</taxon>
        <taxon>Spounavirinae</taxon>
        <taxon>Okubovirus</taxon>
    </lineage>
</organism>
<sequence length="61" mass="6828">MTTFILIVSLGVAVPSSMYVLMAILTLILDRNVPVSKRMVVTYFFFLLSWAVAIQTFVGWG</sequence>
<feature type="transmembrane region" description="Helical" evidence="1">
    <location>
        <begin position="6"/>
        <end position="28"/>
    </location>
</feature>
<feature type="transmembrane region" description="Helical" evidence="1">
    <location>
        <begin position="40"/>
        <end position="60"/>
    </location>
</feature>
<accession>A0AAU8BB79</accession>
<evidence type="ECO:0000256" key="1">
    <source>
        <dbReference type="SAM" id="Phobius"/>
    </source>
</evidence>
<reference evidence="2" key="1">
    <citation type="submission" date="2024-05" db="EMBL/GenBank/DDBJ databases">
        <authorList>
            <person name="Herbig A.F."/>
            <person name="Pendergrass E.L."/>
        </authorList>
    </citation>
    <scope>NUCLEOTIDE SEQUENCE</scope>
</reference>
<keyword evidence="1" id="KW-0812">Transmembrane</keyword>
<gene>
    <name evidence="2" type="ORF">Adastra068</name>
</gene>